<dbReference type="STRING" id="1379270.GEMMAAP_00645"/>
<dbReference type="GO" id="GO:0046872">
    <property type="term" value="F:metal ion binding"/>
    <property type="evidence" value="ECO:0007669"/>
    <property type="project" value="UniProtKB-KW"/>
</dbReference>
<accession>A0A143BFH1</accession>
<evidence type="ECO:0000256" key="3">
    <source>
        <dbReference type="ARBA" id="ARBA00022723"/>
    </source>
</evidence>
<dbReference type="KEGG" id="gph:GEMMAAP_00645"/>
<dbReference type="GO" id="GO:0016787">
    <property type="term" value="F:hydrolase activity"/>
    <property type="evidence" value="ECO:0007669"/>
    <property type="project" value="UniProtKB-KW"/>
</dbReference>
<evidence type="ECO:0000256" key="1">
    <source>
        <dbReference type="ARBA" id="ARBA00001947"/>
    </source>
</evidence>
<dbReference type="eggNOG" id="COG0491">
    <property type="taxonomic scope" value="Bacteria"/>
</dbReference>
<dbReference type="PANTHER" id="PTHR42978">
    <property type="entry name" value="QUORUM-QUENCHING LACTONASE YTNP-RELATED-RELATED"/>
    <property type="match status" value="1"/>
</dbReference>
<dbReference type="Pfam" id="PF00753">
    <property type="entry name" value="Lactamase_B"/>
    <property type="match status" value="1"/>
</dbReference>
<evidence type="ECO:0000313" key="8">
    <source>
        <dbReference type="Proteomes" id="UP000076404"/>
    </source>
</evidence>
<dbReference type="Proteomes" id="UP000076404">
    <property type="component" value="Chromosome"/>
</dbReference>
<dbReference type="AlphaFoldDB" id="A0A143BFH1"/>
<evidence type="ECO:0000256" key="4">
    <source>
        <dbReference type="ARBA" id="ARBA00022801"/>
    </source>
</evidence>
<name>A0A143BFH1_9BACT</name>
<keyword evidence="3" id="KW-0479">Metal-binding</keyword>
<dbReference type="SMART" id="SM00849">
    <property type="entry name" value="Lactamase_B"/>
    <property type="match status" value="1"/>
</dbReference>
<feature type="domain" description="Metallo-beta-lactamase" evidence="6">
    <location>
        <begin position="52"/>
        <end position="264"/>
    </location>
</feature>
<keyword evidence="5" id="KW-0862">Zinc</keyword>
<evidence type="ECO:0000259" key="6">
    <source>
        <dbReference type="SMART" id="SM00849"/>
    </source>
</evidence>
<keyword evidence="8" id="KW-1185">Reference proteome</keyword>
<dbReference type="InterPro" id="IPR036866">
    <property type="entry name" value="RibonucZ/Hydroxyglut_hydro"/>
</dbReference>
<comment type="similarity">
    <text evidence="2">Belongs to the metallo-beta-lactamase superfamily.</text>
</comment>
<sequence>MATVRTADGRIAVHALRVGWVGVKGAHREFDAPAFVAIPAIFLGRSWTPWMPIVVYAIEHPEGLILVDTGADSAFAQKPYWACDKRTGLFYRKNLRFDVPAGDDLDARLAAVGLRADQVKQVVITHFHADHTAGLHRFLDRPVLTGAGNWPKHRGSFTCRWPTNFAPDTVAATPFSTALTGGRALTTDGRVRVISVPGHTPGHVGVVIEDGDKRILLAGDATFDLAQSARGGVTGVATNRSAARATQRTLTALDTTGTLVLPAHDTTVFSRMRRYR</sequence>
<evidence type="ECO:0000313" key="7">
    <source>
        <dbReference type="EMBL" id="AMW03756.1"/>
    </source>
</evidence>
<dbReference type="SUPFAM" id="SSF56281">
    <property type="entry name" value="Metallo-hydrolase/oxidoreductase"/>
    <property type="match status" value="1"/>
</dbReference>
<reference evidence="7 8" key="2">
    <citation type="journal article" date="2016" name="Environ. Microbiol. Rep.">
        <title>Metagenomic evidence for the presence of phototrophic Gemmatimonadetes bacteria in diverse environments.</title>
        <authorList>
            <person name="Zeng Y."/>
            <person name="Baumbach J."/>
            <person name="Barbosa E.G."/>
            <person name="Azevedo V."/>
            <person name="Zhang C."/>
            <person name="Koblizek M."/>
        </authorList>
    </citation>
    <scope>NUCLEOTIDE SEQUENCE [LARGE SCALE GENOMIC DNA]</scope>
    <source>
        <strain evidence="7 8">AP64</strain>
    </source>
</reference>
<evidence type="ECO:0000256" key="5">
    <source>
        <dbReference type="ARBA" id="ARBA00022833"/>
    </source>
</evidence>
<organism evidence="7 8">
    <name type="scientific">Gemmatimonas phototrophica</name>
    <dbReference type="NCBI Taxonomy" id="1379270"/>
    <lineage>
        <taxon>Bacteria</taxon>
        <taxon>Pseudomonadati</taxon>
        <taxon>Gemmatimonadota</taxon>
        <taxon>Gemmatimonadia</taxon>
        <taxon>Gemmatimonadales</taxon>
        <taxon>Gemmatimonadaceae</taxon>
        <taxon>Gemmatimonas</taxon>
    </lineage>
</organism>
<comment type="cofactor">
    <cofactor evidence="1">
        <name>Zn(2+)</name>
        <dbReference type="ChEBI" id="CHEBI:29105"/>
    </cofactor>
</comment>
<dbReference type="EMBL" id="CP011454">
    <property type="protein sequence ID" value="AMW03756.1"/>
    <property type="molecule type" value="Genomic_DNA"/>
</dbReference>
<dbReference type="InterPro" id="IPR051013">
    <property type="entry name" value="MBL_superfamily_lactonases"/>
</dbReference>
<gene>
    <name evidence="7" type="ORF">GEMMAAP_00645</name>
</gene>
<dbReference type="InterPro" id="IPR001279">
    <property type="entry name" value="Metallo-B-lactamas"/>
</dbReference>
<evidence type="ECO:0000256" key="2">
    <source>
        <dbReference type="ARBA" id="ARBA00007749"/>
    </source>
</evidence>
<dbReference type="PANTHER" id="PTHR42978:SF2">
    <property type="entry name" value="102 KBASES UNSTABLE REGION: FROM 1 TO 119443"/>
    <property type="match status" value="1"/>
</dbReference>
<proteinExistence type="inferred from homology"/>
<reference evidence="7 8" key="1">
    <citation type="journal article" date="2014" name="Proc. Natl. Acad. Sci. U.S.A.">
        <title>Functional type 2 photosynthetic reaction centers found in the rare bacterial phylum Gemmatimonadetes.</title>
        <authorList>
            <person name="Zeng Y."/>
            <person name="Feng F."/>
            <person name="Medova H."/>
            <person name="Dean J."/>
            <person name="Koblizek M."/>
        </authorList>
    </citation>
    <scope>NUCLEOTIDE SEQUENCE [LARGE SCALE GENOMIC DNA]</scope>
    <source>
        <strain evidence="7 8">AP64</strain>
    </source>
</reference>
<keyword evidence="4" id="KW-0378">Hydrolase</keyword>
<protein>
    <recommendedName>
        <fullName evidence="6">Metallo-beta-lactamase domain-containing protein</fullName>
    </recommendedName>
</protein>
<dbReference type="Gene3D" id="3.60.15.10">
    <property type="entry name" value="Ribonuclease Z/Hydroxyacylglutathione hydrolase-like"/>
    <property type="match status" value="1"/>
</dbReference>